<evidence type="ECO:0000313" key="3">
    <source>
        <dbReference type="RefSeq" id="XP_025417994.1"/>
    </source>
</evidence>
<dbReference type="GeneID" id="112688820"/>
<dbReference type="Proteomes" id="UP000694846">
    <property type="component" value="Unplaced"/>
</dbReference>
<gene>
    <name evidence="3" type="primary">LOC112688820</name>
</gene>
<dbReference type="Pfam" id="PF00078">
    <property type="entry name" value="RVT_1"/>
    <property type="match status" value="1"/>
</dbReference>
<dbReference type="InterPro" id="IPR000477">
    <property type="entry name" value="RT_dom"/>
</dbReference>
<dbReference type="PANTHER" id="PTHR47027">
    <property type="entry name" value="REVERSE TRANSCRIPTASE DOMAIN-CONTAINING PROTEIN"/>
    <property type="match status" value="1"/>
</dbReference>
<name>A0A8B8G426_9HEMI</name>
<dbReference type="RefSeq" id="XP_025417994.1">
    <property type="nucleotide sequence ID" value="XM_025562209.1"/>
</dbReference>
<dbReference type="PANTHER" id="PTHR47027:SF20">
    <property type="entry name" value="REVERSE TRANSCRIPTASE-LIKE PROTEIN WITH RNA-DIRECTED DNA POLYMERASE DOMAIN"/>
    <property type="match status" value="1"/>
</dbReference>
<protein>
    <submittedName>
        <fullName evidence="3">Uncharacterized protein LOC112688820</fullName>
    </submittedName>
</protein>
<evidence type="ECO:0000259" key="1">
    <source>
        <dbReference type="Pfam" id="PF00078"/>
    </source>
</evidence>
<organism evidence="2 3">
    <name type="scientific">Sipha flava</name>
    <name type="common">yellow sugarcane aphid</name>
    <dbReference type="NCBI Taxonomy" id="143950"/>
    <lineage>
        <taxon>Eukaryota</taxon>
        <taxon>Metazoa</taxon>
        <taxon>Ecdysozoa</taxon>
        <taxon>Arthropoda</taxon>
        <taxon>Hexapoda</taxon>
        <taxon>Insecta</taxon>
        <taxon>Pterygota</taxon>
        <taxon>Neoptera</taxon>
        <taxon>Paraneoptera</taxon>
        <taxon>Hemiptera</taxon>
        <taxon>Sternorrhyncha</taxon>
        <taxon>Aphidomorpha</taxon>
        <taxon>Aphidoidea</taxon>
        <taxon>Aphididae</taxon>
        <taxon>Sipha</taxon>
    </lineage>
</organism>
<dbReference type="OrthoDB" id="8060316at2759"/>
<feature type="domain" description="Reverse transcriptase" evidence="1">
    <location>
        <begin position="15"/>
        <end position="134"/>
    </location>
</feature>
<keyword evidence="2" id="KW-1185">Reference proteome</keyword>
<dbReference type="AlphaFoldDB" id="A0A8B8G426"/>
<accession>A0A8B8G426</accession>
<evidence type="ECO:0000313" key="2">
    <source>
        <dbReference type="Proteomes" id="UP000694846"/>
    </source>
</evidence>
<reference evidence="3" key="1">
    <citation type="submission" date="2025-08" db="UniProtKB">
        <authorList>
            <consortium name="RefSeq"/>
        </authorList>
    </citation>
    <scope>IDENTIFICATION</scope>
    <source>
        <tissue evidence="3">Whole body</tissue>
    </source>
</reference>
<sequence length="301" mass="36061">MPKSWNEAIIIPIYKKGDKSICENYRGISVLNSAYKVFARILLKRLTPYPEENLGRYQCEFRKGKSTIQQLTIIGQLIEKIYEFRQNIWQLFVDFKKAYDSIHRQSLYNIMEEFGIPQKLVTLTKMCMENTQYKIRVESMVSEAFETKTRLYTAIIRPTLTYGCEAWTTTSTTERRLRTFENRIWRTICGSVYNSVNLTWRRKYIKELQDELGIASVISFIRGQRIQWLGHAMRRSEDDISRTILNWKPMGKRPRGRPKKRWLDVVEEDLERLGVQEWREVVQDHEKWRDIVMAVKTFREY</sequence>
<dbReference type="CDD" id="cd01650">
    <property type="entry name" value="RT_nLTR_like"/>
    <property type="match status" value="1"/>
</dbReference>
<proteinExistence type="predicted"/>